<gene>
    <name evidence="1" type="ORF">NEF87_002050</name>
</gene>
<evidence type="ECO:0000313" key="1">
    <source>
        <dbReference type="EMBL" id="UYP45765.1"/>
    </source>
</evidence>
<protein>
    <submittedName>
        <fullName evidence="1">Uncharacterized protein</fullName>
    </submittedName>
</protein>
<name>A0ABY6HQH0_9ARCH</name>
<keyword evidence="2" id="KW-1185">Reference proteome</keyword>
<accession>A0ABY6HQH0</accession>
<sequence length="398" mass="46795">MLLVNSMSPKTAESKQTSKISMIKTSLWSKINLLFQDFFDFIIGDYLKGIFGETALDFDVITTLTEVRTVYLHFWREMLEGKTQDLQNPKMIQNIQQMISEFLSASLKLPFFLQEMVINSISNMSAELANIVQFKDSEVILNQRYMQYLEHLIEEYVLVNYFDHFILAGTFKILLSSEHLSFAQIYEMRVNLLEMFREFLFATKKYNEFLLFFENLRLNFKLSYSIDIIENLILSFLICLANNKNNWHDILEYCKRSLQKRSKLIKNYLQIPVEDTHQIIKKWLEDQIQALFANDIYIKPNKQKGLLEKIIVIYDELISQKVTLTHTQQTIKDFFTVLYGPDYHKKNRFTATNTQKMLISLATLIDSEVKLDPSLENFAGLIVKLQQESLPGGDEFYI</sequence>
<dbReference type="Proteomes" id="UP001208689">
    <property type="component" value="Chromosome"/>
</dbReference>
<reference evidence="1" key="1">
    <citation type="submission" date="2022-09" db="EMBL/GenBank/DDBJ databases">
        <title>Actin cytoskeleton and complex cell architecture in an #Asgard archaeon.</title>
        <authorList>
            <person name="Ponce Toledo R.I."/>
            <person name="Schleper C."/>
            <person name="Rodrigues Oliveira T."/>
            <person name="Wollweber F."/>
            <person name="Xu J."/>
            <person name="Rittmann S."/>
            <person name="Klingl A."/>
            <person name="Pilhofer M."/>
        </authorList>
    </citation>
    <scope>NUCLEOTIDE SEQUENCE</scope>
    <source>
        <strain evidence="1">B-35</strain>
    </source>
</reference>
<evidence type="ECO:0000313" key="2">
    <source>
        <dbReference type="Proteomes" id="UP001208689"/>
    </source>
</evidence>
<organism evidence="1 2">
    <name type="scientific">Candidatus Lokiarchaeum ossiferum</name>
    <dbReference type="NCBI Taxonomy" id="2951803"/>
    <lineage>
        <taxon>Archaea</taxon>
        <taxon>Promethearchaeati</taxon>
        <taxon>Promethearchaeota</taxon>
        <taxon>Promethearchaeia</taxon>
        <taxon>Promethearchaeales</taxon>
        <taxon>Promethearchaeaceae</taxon>
        <taxon>Candidatus Lokiarchaeum</taxon>
    </lineage>
</organism>
<dbReference type="EMBL" id="CP104013">
    <property type="protein sequence ID" value="UYP45765.1"/>
    <property type="molecule type" value="Genomic_DNA"/>
</dbReference>
<proteinExistence type="predicted"/>